<reference evidence="1 2" key="1">
    <citation type="submission" date="2020-04" db="EMBL/GenBank/DDBJ databases">
        <authorList>
            <person name="Laetsch R D."/>
            <person name="Stevens L."/>
            <person name="Kumar S."/>
            <person name="Blaxter L. M."/>
        </authorList>
    </citation>
    <scope>NUCLEOTIDE SEQUENCE [LARGE SCALE GENOMIC DNA]</scope>
</reference>
<gene>
    <name evidence="1" type="ORF">CBOVIS_LOCUS7527</name>
</gene>
<protein>
    <submittedName>
        <fullName evidence="1">Uncharacterized protein</fullName>
    </submittedName>
</protein>
<accession>A0A8S1F0S8</accession>
<dbReference type="AlphaFoldDB" id="A0A8S1F0S8"/>
<evidence type="ECO:0000313" key="1">
    <source>
        <dbReference type="EMBL" id="CAB3405314.1"/>
    </source>
</evidence>
<organism evidence="1 2">
    <name type="scientific">Caenorhabditis bovis</name>
    <dbReference type="NCBI Taxonomy" id="2654633"/>
    <lineage>
        <taxon>Eukaryota</taxon>
        <taxon>Metazoa</taxon>
        <taxon>Ecdysozoa</taxon>
        <taxon>Nematoda</taxon>
        <taxon>Chromadorea</taxon>
        <taxon>Rhabditida</taxon>
        <taxon>Rhabditina</taxon>
        <taxon>Rhabditomorpha</taxon>
        <taxon>Rhabditoidea</taxon>
        <taxon>Rhabditidae</taxon>
        <taxon>Peloderinae</taxon>
        <taxon>Caenorhabditis</taxon>
    </lineage>
</organism>
<proteinExistence type="predicted"/>
<evidence type="ECO:0000313" key="2">
    <source>
        <dbReference type="Proteomes" id="UP000494206"/>
    </source>
</evidence>
<comment type="caution">
    <text evidence="1">The sequence shown here is derived from an EMBL/GenBank/DDBJ whole genome shotgun (WGS) entry which is preliminary data.</text>
</comment>
<keyword evidence="2" id="KW-1185">Reference proteome</keyword>
<sequence>MKSHKTLAAAMTRKGVRFPTILGVSALPPAALKMTALLYSKKFSQAYWNSFFFKPQPSTSSSHYDKTLHENLNLVTKRLKLKILELQEANRSVSFTLDQLIELHHYRQEELDERLESISTKIFAEERMTPNRVDQFVDVMNDIEIFELLLDACRAKYREQRNAYLYKLADEDIMKSNMERIVEIGDKIPECCKKRKPTEITEALNELSNQLEAIASRIEHDFSTCRSISP</sequence>
<dbReference type="EMBL" id="CADEPM010000004">
    <property type="protein sequence ID" value="CAB3405314.1"/>
    <property type="molecule type" value="Genomic_DNA"/>
</dbReference>
<dbReference type="Proteomes" id="UP000494206">
    <property type="component" value="Unassembled WGS sequence"/>
</dbReference>
<name>A0A8S1F0S8_9PELO</name>